<evidence type="ECO:0000313" key="6">
    <source>
        <dbReference type="Proteomes" id="UP001529510"/>
    </source>
</evidence>
<feature type="non-terminal residue" evidence="5">
    <location>
        <position position="1"/>
    </location>
</feature>
<organism evidence="5 6">
    <name type="scientific">Cirrhinus mrigala</name>
    <name type="common">Mrigala</name>
    <dbReference type="NCBI Taxonomy" id="683832"/>
    <lineage>
        <taxon>Eukaryota</taxon>
        <taxon>Metazoa</taxon>
        <taxon>Chordata</taxon>
        <taxon>Craniata</taxon>
        <taxon>Vertebrata</taxon>
        <taxon>Euteleostomi</taxon>
        <taxon>Actinopterygii</taxon>
        <taxon>Neopterygii</taxon>
        <taxon>Teleostei</taxon>
        <taxon>Ostariophysi</taxon>
        <taxon>Cypriniformes</taxon>
        <taxon>Cyprinidae</taxon>
        <taxon>Labeoninae</taxon>
        <taxon>Labeonini</taxon>
        <taxon>Cirrhinus</taxon>
    </lineage>
</organism>
<sequence>GLVDCMDPDCCTQSSCVTNPLCRGSRDPLQVIQQSQSEVQKVPSFYDRIKMLVGKDSTHIIPGINPFNASLASLIRGQVLTTDGTPLVGVNVTFVKYPHFGHTMTRQDGT</sequence>
<comment type="caution">
    <text evidence="5">The sequence shown here is derived from an EMBL/GenBank/DDBJ whole genome shotgun (WGS) entry which is preliminary data.</text>
</comment>
<evidence type="ECO:0000256" key="2">
    <source>
        <dbReference type="ARBA" id="ARBA00022737"/>
    </source>
</evidence>
<feature type="non-terminal residue" evidence="5">
    <location>
        <position position="110"/>
    </location>
</feature>
<protein>
    <recommendedName>
        <fullName evidence="4">Teneurin TTR-like domain-containing protein</fullName>
    </recommendedName>
</protein>
<dbReference type="SUPFAM" id="SSF49464">
    <property type="entry name" value="Carboxypeptidase regulatory domain-like"/>
    <property type="match status" value="1"/>
</dbReference>
<keyword evidence="1" id="KW-0245">EGF-like domain</keyword>
<reference evidence="5 6" key="1">
    <citation type="submission" date="2024-05" db="EMBL/GenBank/DDBJ databases">
        <title>Genome sequencing and assembly of Indian major carp, Cirrhinus mrigala (Hamilton, 1822).</title>
        <authorList>
            <person name="Mohindra V."/>
            <person name="Chowdhury L.M."/>
            <person name="Lal K."/>
            <person name="Jena J.K."/>
        </authorList>
    </citation>
    <scope>NUCLEOTIDE SEQUENCE [LARGE SCALE GENOMIC DNA]</scope>
    <source>
        <strain evidence="5">CM1030</strain>
        <tissue evidence="5">Blood</tissue>
    </source>
</reference>
<dbReference type="AlphaFoldDB" id="A0ABD0NL45"/>
<accession>A0ABD0NL45</accession>
<dbReference type="Proteomes" id="UP001529510">
    <property type="component" value="Unassembled WGS sequence"/>
</dbReference>
<evidence type="ECO:0000259" key="4">
    <source>
        <dbReference type="Pfam" id="PF25020"/>
    </source>
</evidence>
<evidence type="ECO:0000313" key="5">
    <source>
        <dbReference type="EMBL" id="KAL0162412.1"/>
    </source>
</evidence>
<dbReference type="PANTHER" id="PTHR11219">
    <property type="entry name" value="TENEURIN AND N-ACETYLGLUCOSAMINE-1-PHOSPHODIESTER ALPHA-N-ACETYLGLUCOSAMINIDASE"/>
    <property type="match status" value="1"/>
</dbReference>
<dbReference type="InterPro" id="IPR008969">
    <property type="entry name" value="CarboxyPept-like_regulatory"/>
</dbReference>
<feature type="domain" description="Teneurin TTR-like" evidence="4">
    <location>
        <begin position="67"/>
        <end position="110"/>
    </location>
</feature>
<dbReference type="InterPro" id="IPR056820">
    <property type="entry name" value="TEN_TTR-like"/>
</dbReference>
<dbReference type="EMBL" id="JAMKFB020000021">
    <property type="protein sequence ID" value="KAL0162412.1"/>
    <property type="molecule type" value="Genomic_DNA"/>
</dbReference>
<dbReference type="PANTHER" id="PTHR11219:SF8">
    <property type="entry name" value="TENEURIN-2"/>
    <property type="match status" value="1"/>
</dbReference>
<evidence type="ECO:0000256" key="3">
    <source>
        <dbReference type="ARBA" id="ARBA00023157"/>
    </source>
</evidence>
<keyword evidence="6" id="KW-1185">Reference proteome</keyword>
<keyword evidence="3" id="KW-1015">Disulfide bond</keyword>
<dbReference type="Pfam" id="PF25020">
    <property type="entry name" value="TTR_TEN1-4"/>
    <property type="match status" value="1"/>
</dbReference>
<keyword evidence="2" id="KW-0677">Repeat</keyword>
<evidence type="ECO:0000256" key="1">
    <source>
        <dbReference type="ARBA" id="ARBA00022536"/>
    </source>
</evidence>
<name>A0ABD0NL45_CIRMR</name>
<proteinExistence type="predicted"/>
<gene>
    <name evidence="5" type="ORF">M9458_041808</name>
</gene>
<dbReference type="InterPro" id="IPR051216">
    <property type="entry name" value="Teneurin"/>
</dbReference>